<evidence type="ECO:0000256" key="1">
    <source>
        <dbReference type="SAM" id="MobiDB-lite"/>
    </source>
</evidence>
<dbReference type="EMBL" id="VSSQ01025742">
    <property type="protein sequence ID" value="MPM74081.1"/>
    <property type="molecule type" value="Genomic_DNA"/>
</dbReference>
<comment type="caution">
    <text evidence="2">The sequence shown here is derived from an EMBL/GenBank/DDBJ whole genome shotgun (WGS) entry which is preliminary data.</text>
</comment>
<evidence type="ECO:0000313" key="2">
    <source>
        <dbReference type="EMBL" id="MPM74081.1"/>
    </source>
</evidence>
<feature type="compositionally biased region" description="Basic and acidic residues" evidence="1">
    <location>
        <begin position="53"/>
        <end position="68"/>
    </location>
</feature>
<organism evidence="2">
    <name type="scientific">bioreactor metagenome</name>
    <dbReference type="NCBI Taxonomy" id="1076179"/>
    <lineage>
        <taxon>unclassified sequences</taxon>
        <taxon>metagenomes</taxon>
        <taxon>ecological metagenomes</taxon>
    </lineage>
</organism>
<feature type="compositionally biased region" description="Polar residues" evidence="1">
    <location>
        <begin position="28"/>
        <end position="37"/>
    </location>
</feature>
<proteinExistence type="predicted"/>
<gene>
    <name evidence="2" type="ORF">SDC9_121066</name>
</gene>
<name>A0A645CAW9_9ZZZZ</name>
<sequence length="103" mass="11348">MGNPGDEQTGQKSGADDVKKQQPDKIDTPSQSPTQRAIPQRPFRRFQGDGDEIDSHESDEHFQNDVKQIHRITSPPTTRPAPMPIAMKTAITKASNILAAPDM</sequence>
<reference evidence="2" key="1">
    <citation type="submission" date="2019-08" db="EMBL/GenBank/DDBJ databases">
        <authorList>
            <person name="Kucharzyk K."/>
            <person name="Murdoch R.W."/>
            <person name="Higgins S."/>
            <person name="Loffler F."/>
        </authorList>
    </citation>
    <scope>NUCLEOTIDE SEQUENCE</scope>
</reference>
<protein>
    <submittedName>
        <fullName evidence="2">Uncharacterized protein</fullName>
    </submittedName>
</protein>
<dbReference type="AlphaFoldDB" id="A0A645CAW9"/>
<feature type="compositionally biased region" description="Polar residues" evidence="1">
    <location>
        <begin position="1"/>
        <end position="12"/>
    </location>
</feature>
<accession>A0A645CAW9</accession>
<feature type="region of interest" description="Disordered" evidence="1">
    <location>
        <begin position="1"/>
        <end position="83"/>
    </location>
</feature>
<feature type="compositionally biased region" description="Basic and acidic residues" evidence="1">
    <location>
        <begin position="14"/>
        <end position="27"/>
    </location>
</feature>